<keyword evidence="3 6" id="KW-0378">Hydrolase</keyword>
<evidence type="ECO:0000256" key="3">
    <source>
        <dbReference type="ARBA" id="ARBA00022801"/>
    </source>
</evidence>
<feature type="domain" description="Oligopeptidase F N-terminal" evidence="8">
    <location>
        <begin position="104"/>
        <end position="169"/>
    </location>
</feature>
<dbReference type="Proteomes" id="UP000035909">
    <property type="component" value="Unassembled WGS sequence"/>
</dbReference>
<dbReference type="PANTHER" id="PTHR34217">
    <property type="entry name" value="METAL-DEPENDENT CARBOXYPEPTIDASE"/>
    <property type="match status" value="1"/>
</dbReference>
<dbReference type="Gene3D" id="1.10.1370.20">
    <property type="entry name" value="Oligoendopeptidase f, C-terminal domain"/>
    <property type="match status" value="1"/>
</dbReference>
<evidence type="ECO:0000259" key="8">
    <source>
        <dbReference type="Pfam" id="PF08439"/>
    </source>
</evidence>
<dbReference type="InterPro" id="IPR011977">
    <property type="entry name" value="Pept_M3B_clade3"/>
</dbReference>
<dbReference type="AlphaFoldDB" id="A0A0J1K4S3"/>
<evidence type="ECO:0000256" key="5">
    <source>
        <dbReference type="ARBA" id="ARBA00023049"/>
    </source>
</evidence>
<dbReference type="GO" id="GO:0046872">
    <property type="term" value="F:metal ion binding"/>
    <property type="evidence" value="ECO:0007669"/>
    <property type="project" value="UniProtKB-UniRule"/>
</dbReference>
<dbReference type="InterPro" id="IPR042088">
    <property type="entry name" value="OligoPept_F_C"/>
</dbReference>
<dbReference type="Gene3D" id="1.20.140.70">
    <property type="entry name" value="Oligopeptidase f, N-terminal domain"/>
    <property type="match status" value="1"/>
</dbReference>
<proteinExistence type="inferred from homology"/>
<dbReference type="PATRIC" id="fig|320778.3.peg.2445"/>
<keyword evidence="10" id="KW-1185">Reference proteome</keyword>
<dbReference type="InterPro" id="IPR013647">
    <property type="entry name" value="OligopepF_N_dom"/>
</dbReference>
<organism evidence="9 10">
    <name type="scientific">Photobacterium ganghwense</name>
    <dbReference type="NCBI Taxonomy" id="320778"/>
    <lineage>
        <taxon>Bacteria</taxon>
        <taxon>Pseudomonadati</taxon>
        <taxon>Pseudomonadota</taxon>
        <taxon>Gammaproteobacteria</taxon>
        <taxon>Vibrionales</taxon>
        <taxon>Vibrionaceae</taxon>
        <taxon>Photobacterium</taxon>
    </lineage>
</organism>
<feature type="domain" description="Peptidase M3A/M3B catalytic" evidence="7">
    <location>
        <begin position="195"/>
        <end position="586"/>
    </location>
</feature>
<dbReference type="SUPFAM" id="SSF55486">
    <property type="entry name" value="Metalloproteases ('zincins'), catalytic domain"/>
    <property type="match status" value="1"/>
</dbReference>
<dbReference type="Pfam" id="PF08439">
    <property type="entry name" value="Peptidase_M3_N"/>
    <property type="match status" value="1"/>
</dbReference>
<dbReference type="GO" id="GO:0004222">
    <property type="term" value="F:metalloendopeptidase activity"/>
    <property type="evidence" value="ECO:0007669"/>
    <property type="project" value="InterPro"/>
</dbReference>
<evidence type="ECO:0000256" key="6">
    <source>
        <dbReference type="RuleBase" id="RU003435"/>
    </source>
</evidence>
<evidence type="ECO:0000313" key="9">
    <source>
        <dbReference type="EMBL" id="KLV09387.1"/>
    </source>
</evidence>
<evidence type="ECO:0000313" key="10">
    <source>
        <dbReference type="Proteomes" id="UP000035909"/>
    </source>
</evidence>
<comment type="cofactor">
    <cofactor evidence="6">
        <name>Zn(2+)</name>
        <dbReference type="ChEBI" id="CHEBI:29105"/>
    </cofactor>
    <text evidence="6">Binds 1 zinc ion.</text>
</comment>
<keyword evidence="1 6" id="KW-0645">Protease</keyword>
<evidence type="ECO:0000259" key="7">
    <source>
        <dbReference type="Pfam" id="PF01432"/>
    </source>
</evidence>
<dbReference type="InterPro" id="IPR001567">
    <property type="entry name" value="Pept_M3A_M3B_dom"/>
</dbReference>
<dbReference type="NCBIfam" id="TIGR02290">
    <property type="entry name" value="M3_fam_3"/>
    <property type="match status" value="1"/>
</dbReference>
<dbReference type="Pfam" id="PF01432">
    <property type="entry name" value="Peptidase_M3"/>
    <property type="match status" value="1"/>
</dbReference>
<evidence type="ECO:0000256" key="2">
    <source>
        <dbReference type="ARBA" id="ARBA00022723"/>
    </source>
</evidence>
<dbReference type="CDD" id="cd09607">
    <property type="entry name" value="M3B_PepF"/>
    <property type="match status" value="1"/>
</dbReference>
<dbReference type="GO" id="GO:0004181">
    <property type="term" value="F:metallocarboxypeptidase activity"/>
    <property type="evidence" value="ECO:0007669"/>
    <property type="project" value="InterPro"/>
</dbReference>
<evidence type="ECO:0000256" key="1">
    <source>
        <dbReference type="ARBA" id="ARBA00022670"/>
    </source>
</evidence>
<dbReference type="InterPro" id="IPR001333">
    <property type="entry name" value="Peptidase_M32_Taq"/>
</dbReference>
<dbReference type="OrthoDB" id="9766487at2"/>
<accession>A0A0J1K4S3</accession>
<dbReference type="PANTHER" id="PTHR34217:SF1">
    <property type="entry name" value="CARBOXYPEPTIDASE 1"/>
    <property type="match status" value="1"/>
</dbReference>
<dbReference type="GO" id="GO:0006508">
    <property type="term" value="P:proteolysis"/>
    <property type="evidence" value="ECO:0007669"/>
    <property type="project" value="UniProtKB-KW"/>
</dbReference>
<keyword evidence="5 6" id="KW-0482">Metalloprotease</keyword>
<keyword evidence="2 6" id="KW-0479">Metal-binding</keyword>
<name>A0A0J1K4S3_9GAMM</name>
<comment type="caution">
    <text evidence="9">The sequence shown here is derived from an EMBL/GenBank/DDBJ whole genome shotgun (WGS) entry which is preliminary data.</text>
</comment>
<dbReference type="EMBL" id="LDOU01000012">
    <property type="protein sequence ID" value="KLV09387.1"/>
    <property type="molecule type" value="Genomic_DNA"/>
</dbReference>
<evidence type="ECO:0000256" key="4">
    <source>
        <dbReference type="ARBA" id="ARBA00022833"/>
    </source>
</evidence>
<gene>
    <name evidence="9" type="ORF">ABT57_11240</name>
</gene>
<dbReference type="STRING" id="320778.ABT57_11240"/>
<dbReference type="InterPro" id="IPR034006">
    <property type="entry name" value="M3B_PepF_2"/>
</dbReference>
<dbReference type="RefSeq" id="WP_047885336.1">
    <property type="nucleotide sequence ID" value="NZ_CP071325.1"/>
</dbReference>
<comment type="similarity">
    <text evidence="6">Belongs to the peptidase M3 family.</text>
</comment>
<keyword evidence="4 6" id="KW-0862">Zinc</keyword>
<reference evidence="9 10" key="1">
    <citation type="submission" date="2015-05" db="EMBL/GenBank/DDBJ databases">
        <title>Photobacterium galathea sp. nov.</title>
        <authorList>
            <person name="Machado H."/>
            <person name="Gram L."/>
        </authorList>
    </citation>
    <scope>NUCLEOTIDE SEQUENCE [LARGE SCALE GENOMIC DNA]</scope>
    <source>
        <strain evidence="9 10">DSM 22954</strain>
    </source>
</reference>
<sequence>MTIPSWDLSIAYRDLDDPKIQQDLAFAEEKLPELVKFETGTPEGLAGALKLLASVKLRIHTLSTYVNCLLSVDASDVAAKKVMGKVNKLLSQLEQAITPYNQAIVNLEDSDFNLLMTTYGIEEWRFRLECARMLKNRQLSIAEEQLMTALDQDGREAWGRLYDNITGSLSVTLTLPHGKKETMGLSQAASLLYGGDSLRREPAWRAISEAMTVHQESFAAILNALAGARLTEYDKRSHTEQVHFLDPSLHLSCIQKQTLDSMMNVAKDSRPIGQKAGLLMARLFGTEKLKPWDELASMPALLSAESPTETTASNDGQTYSFEQGIDIIREAFAGVNPEMGEFVDMMVENKLIDAAPQPNKRLGAYCTKLADTRTPLVFMTWGGSMSDVLTLAHELGHAFHNWVMRDMPLQKTQYPMTLAETASIFAENVVRDALMDKAQSDQDKLLMLWEEAQSALALLINIPVRYEFEKAFYDQRSAGEFTPDQLKALMSETWRDWYGNAMDETSEMFWASKLHFSIADISFYNYPYLFGYLFSKGVYAQRAAKGEHFYEDYKALLRDTGSMMAEEVVEKHLGMDIRQPEFWQQSVDMVAKQIDEFERLLAAYQTESK</sequence>
<protein>
    <submittedName>
        <fullName evidence="9">Oligoendopeptidase F</fullName>
    </submittedName>
</protein>